<protein>
    <submittedName>
        <fullName evidence="1">Uncharacterized protein</fullName>
    </submittedName>
</protein>
<proteinExistence type="predicted"/>
<keyword evidence="2" id="KW-1185">Reference proteome</keyword>
<dbReference type="EMBL" id="LLXZ01000203">
    <property type="protein sequence ID" value="KRQ96105.1"/>
    <property type="molecule type" value="Genomic_DNA"/>
</dbReference>
<organism evidence="1 2">
    <name type="scientific">Bradyrhizobium jicamae</name>
    <dbReference type="NCBI Taxonomy" id="280332"/>
    <lineage>
        <taxon>Bacteria</taxon>
        <taxon>Pseudomonadati</taxon>
        <taxon>Pseudomonadota</taxon>
        <taxon>Alphaproteobacteria</taxon>
        <taxon>Hyphomicrobiales</taxon>
        <taxon>Nitrobacteraceae</taxon>
        <taxon>Bradyrhizobium</taxon>
    </lineage>
</organism>
<name>A0A0R3KK66_9BRAD</name>
<reference evidence="1 2" key="1">
    <citation type="submission" date="2014-03" db="EMBL/GenBank/DDBJ databases">
        <title>Bradyrhizobium valentinum sp. nov., isolated from effective nodules of Lupinus mariae-josephae, a lupine endemic of basic-lime soils in Eastern Spain.</title>
        <authorList>
            <person name="Duran D."/>
            <person name="Rey L."/>
            <person name="Navarro A."/>
            <person name="Busquets A."/>
            <person name="Imperial J."/>
            <person name="Ruiz-Argueso T."/>
        </authorList>
    </citation>
    <scope>NUCLEOTIDE SEQUENCE [LARGE SCALE GENOMIC DNA]</scope>
    <source>
        <strain evidence="1 2">PAC68</strain>
    </source>
</reference>
<comment type="caution">
    <text evidence="1">The sequence shown here is derived from an EMBL/GenBank/DDBJ whole genome shotgun (WGS) entry which is preliminary data.</text>
</comment>
<gene>
    <name evidence="1" type="ORF">CQ12_37080</name>
</gene>
<dbReference type="Proteomes" id="UP000050863">
    <property type="component" value="Unassembled WGS sequence"/>
</dbReference>
<dbReference type="AlphaFoldDB" id="A0A0R3KK66"/>
<sequence>MKADLALASDEIVVPCRLPVAWDAALSFLAVGRLIGRLQQTGGLKQSSPITEELMSASLPTADM</sequence>
<dbReference type="STRING" id="280332.CQ12_37080"/>
<accession>A0A0R3KK66</accession>
<evidence type="ECO:0000313" key="1">
    <source>
        <dbReference type="EMBL" id="KRQ96105.1"/>
    </source>
</evidence>
<evidence type="ECO:0000313" key="2">
    <source>
        <dbReference type="Proteomes" id="UP000050863"/>
    </source>
</evidence>